<keyword evidence="5" id="KW-0472">Membrane</keyword>
<comment type="caution">
    <text evidence="6">The sequence shown here is derived from an EMBL/GenBank/DDBJ whole genome shotgun (WGS) entry which is preliminary data.</text>
</comment>
<comment type="cofactor">
    <cofactor evidence="4">
        <name>heme</name>
        <dbReference type="ChEBI" id="CHEBI:30413"/>
    </cofactor>
</comment>
<reference evidence="6" key="1">
    <citation type="journal article" date="2023" name="Mol. Phylogenet. Evol.">
        <title>Genome-scale phylogeny and comparative genomics of the fungal order Sordariales.</title>
        <authorList>
            <person name="Hensen N."/>
            <person name="Bonometti L."/>
            <person name="Westerberg I."/>
            <person name="Brannstrom I.O."/>
            <person name="Guillou S."/>
            <person name="Cros-Aarteil S."/>
            <person name="Calhoun S."/>
            <person name="Haridas S."/>
            <person name="Kuo A."/>
            <person name="Mondo S."/>
            <person name="Pangilinan J."/>
            <person name="Riley R."/>
            <person name="LaButti K."/>
            <person name="Andreopoulos B."/>
            <person name="Lipzen A."/>
            <person name="Chen C."/>
            <person name="Yan M."/>
            <person name="Daum C."/>
            <person name="Ng V."/>
            <person name="Clum A."/>
            <person name="Steindorff A."/>
            <person name="Ohm R.A."/>
            <person name="Martin F."/>
            <person name="Silar P."/>
            <person name="Natvig D.O."/>
            <person name="Lalanne C."/>
            <person name="Gautier V."/>
            <person name="Ament-Velasquez S.L."/>
            <person name="Kruys A."/>
            <person name="Hutchinson M.I."/>
            <person name="Powell A.J."/>
            <person name="Barry K."/>
            <person name="Miller A.N."/>
            <person name="Grigoriev I.V."/>
            <person name="Debuchy R."/>
            <person name="Gladieux P."/>
            <person name="Hiltunen Thoren M."/>
            <person name="Johannesson H."/>
        </authorList>
    </citation>
    <scope>NUCLEOTIDE SEQUENCE</scope>
    <source>
        <strain evidence="6">CBS 955.72</strain>
    </source>
</reference>
<feature type="transmembrane region" description="Helical" evidence="5">
    <location>
        <begin position="12"/>
        <end position="34"/>
    </location>
</feature>
<dbReference type="GO" id="GO:0020037">
    <property type="term" value="F:heme binding"/>
    <property type="evidence" value="ECO:0007669"/>
    <property type="project" value="InterPro"/>
</dbReference>
<keyword evidence="5" id="KW-0812">Transmembrane</keyword>
<dbReference type="AlphaFoldDB" id="A0AAJ0MA47"/>
<proteinExistence type="predicted"/>
<dbReference type="PANTHER" id="PTHR24305:SF218">
    <property type="entry name" value="P450, PUTATIVE (EUROFUNG)-RELATED"/>
    <property type="match status" value="1"/>
</dbReference>
<keyword evidence="2 4" id="KW-0479">Metal-binding</keyword>
<dbReference type="InterPro" id="IPR036396">
    <property type="entry name" value="Cyt_P450_sf"/>
</dbReference>
<keyword evidence="1 4" id="KW-0349">Heme</keyword>
<dbReference type="Pfam" id="PF00067">
    <property type="entry name" value="p450"/>
    <property type="match status" value="1"/>
</dbReference>
<keyword evidence="7" id="KW-1185">Reference proteome</keyword>
<evidence type="ECO:0000313" key="6">
    <source>
        <dbReference type="EMBL" id="KAK3345903.1"/>
    </source>
</evidence>
<dbReference type="InterPro" id="IPR050121">
    <property type="entry name" value="Cytochrome_P450_monoxygenase"/>
</dbReference>
<dbReference type="InterPro" id="IPR001128">
    <property type="entry name" value="Cyt_P450"/>
</dbReference>
<dbReference type="PRINTS" id="PR00385">
    <property type="entry name" value="P450"/>
</dbReference>
<evidence type="ECO:0000256" key="4">
    <source>
        <dbReference type="PIRSR" id="PIRSR602401-1"/>
    </source>
</evidence>
<keyword evidence="5" id="KW-1133">Transmembrane helix</keyword>
<dbReference type="GO" id="GO:0005506">
    <property type="term" value="F:iron ion binding"/>
    <property type="evidence" value="ECO:0007669"/>
    <property type="project" value="InterPro"/>
</dbReference>
<evidence type="ECO:0000256" key="2">
    <source>
        <dbReference type="ARBA" id="ARBA00022723"/>
    </source>
</evidence>
<protein>
    <submittedName>
        <fullName evidence="6">Cytochrome P450</fullName>
    </submittedName>
</protein>
<dbReference type="GO" id="GO:0016705">
    <property type="term" value="F:oxidoreductase activity, acting on paired donors, with incorporation or reduction of molecular oxygen"/>
    <property type="evidence" value="ECO:0007669"/>
    <property type="project" value="InterPro"/>
</dbReference>
<reference evidence="6" key="2">
    <citation type="submission" date="2023-06" db="EMBL/GenBank/DDBJ databases">
        <authorList>
            <consortium name="Lawrence Berkeley National Laboratory"/>
            <person name="Haridas S."/>
            <person name="Hensen N."/>
            <person name="Bonometti L."/>
            <person name="Westerberg I."/>
            <person name="Brannstrom I.O."/>
            <person name="Guillou S."/>
            <person name="Cros-Aarteil S."/>
            <person name="Calhoun S."/>
            <person name="Kuo A."/>
            <person name="Mondo S."/>
            <person name="Pangilinan J."/>
            <person name="Riley R."/>
            <person name="Labutti K."/>
            <person name="Andreopoulos B."/>
            <person name="Lipzen A."/>
            <person name="Chen C."/>
            <person name="Yanf M."/>
            <person name="Daum C."/>
            <person name="Ng V."/>
            <person name="Clum A."/>
            <person name="Steindorff A."/>
            <person name="Ohm R."/>
            <person name="Martin F."/>
            <person name="Silar P."/>
            <person name="Natvig D."/>
            <person name="Lalanne C."/>
            <person name="Gautier V."/>
            <person name="Ament-Velasquez S.L."/>
            <person name="Kruys A."/>
            <person name="Hutchinson M.I."/>
            <person name="Powell A.J."/>
            <person name="Barry K."/>
            <person name="Miller A.N."/>
            <person name="Grigoriev I.V."/>
            <person name="Debuchy R."/>
            <person name="Gladieux P."/>
            <person name="Thoren M.H."/>
            <person name="Johannesson H."/>
        </authorList>
    </citation>
    <scope>NUCLEOTIDE SEQUENCE</scope>
    <source>
        <strain evidence="6">CBS 955.72</strain>
    </source>
</reference>
<dbReference type="GO" id="GO:0004497">
    <property type="term" value="F:monooxygenase activity"/>
    <property type="evidence" value="ECO:0007669"/>
    <property type="project" value="InterPro"/>
</dbReference>
<dbReference type="PRINTS" id="PR00463">
    <property type="entry name" value="EP450I"/>
</dbReference>
<dbReference type="SUPFAM" id="SSF48264">
    <property type="entry name" value="Cytochrome P450"/>
    <property type="match status" value="1"/>
</dbReference>
<keyword evidence="3 4" id="KW-0408">Iron</keyword>
<feature type="binding site" description="axial binding residue" evidence="4">
    <location>
        <position position="450"/>
    </location>
    <ligand>
        <name>heme</name>
        <dbReference type="ChEBI" id="CHEBI:30413"/>
    </ligand>
    <ligandPart>
        <name>Fe</name>
        <dbReference type="ChEBI" id="CHEBI:18248"/>
    </ligandPart>
</feature>
<gene>
    <name evidence="6" type="ORF">B0T25DRAFT_520441</name>
</gene>
<dbReference type="EMBL" id="JAUIQD010000006">
    <property type="protein sequence ID" value="KAK3345903.1"/>
    <property type="molecule type" value="Genomic_DNA"/>
</dbReference>
<name>A0AAJ0MA47_9PEZI</name>
<dbReference type="InterPro" id="IPR002401">
    <property type="entry name" value="Cyt_P450_E_grp-I"/>
</dbReference>
<evidence type="ECO:0000313" key="7">
    <source>
        <dbReference type="Proteomes" id="UP001275084"/>
    </source>
</evidence>
<organism evidence="6 7">
    <name type="scientific">Lasiosphaeria hispida</name>
    <dbReference type="NCBI Taxonomy" id="260671"/>
    <lineage>
        <taxon>Eukaryota</taxon>
        <taxon>Fungi</taxon>
        <taxon>Dikarya</taxon>
        <taxon>Ascomycota</taxon>
        <taxon>Pezizomycotina</taxon>
        <taxon>Sordariomycetes</taxon>
        <taxon>Sordariomycetidae</taxon>
        <taxon>Sordariales</taxon>
        <taxon>Lasiosphaeriaceae</taxon>
        <taxon>Lasiosphaeria</taxon>
    </lineage>
</organism>
<evidence type="ECO:0000256" key="3">
    <source>
        <dbReference type="ARBA" id="ARBA00023004"/>
    </source>
</evidence>
<evidence type="ECO:0000256" key="1">
    <source>
        <dbReference type="ARBA" id="ARBA00022617"/>
    </source>
</evidence>
<evidence type="ECO:0000256" key="5">
    <source>
        <dbReference type="SAM" id="Phobius"/>
    </source>
</evidence>
<accession>A0AAJ0MA47</accession>
<dbReference type="Proteomes" id="UP001275084">
    <property type="component" value="Unassembled WGS sequence"/>
</dbReference>
<dbReference type="Gene3D" id="1.10.630.10">
    <property type="entry name" value="Cytochrome P450"/>
    <property type="match status" value="1"/>
</dbReference>
<dbReference type="PANTHER" id="PTHR24305">
    <property type="entry name" value="CYTOCHROME P450"/>
    <property type="match status" value="1"/>
</dbReference>
<sequence length="506" mass="56080">MGIASEDLRSYLTALALATALVGLLVGSVFWNIMTNIVMSPVPSSVPGPFIARLSTKWLTLVDLSGYRGRTVDALHKKYGPIVRLAPNEVSFSCKEAIRYIYGAGATVIKGPAYDSFGRKGMFQMKDPHEHRERHRRVSHIFSATSLQQMEPLVQSVMDRTVAAIDKRSGEAVDALHWCRMMALDVAGEVLMGKDFGAFSGDETAPAYVRNLDNAFIAWNLWDTAPLLIRVLGWLPIKSLQQFLVGGDYLYAYGSDAVHEYLRLHGRASTRRTLLTKLIVGNTETGAEPLADEDIITEVSNVTFAAVDTTGNTATYALYRLACLPEWQEKLQREVRSSRSREIKFAYKTIQSLPLLNAVFMETLRLHPGAPSALPRQTAGPVTEIAGLQLPAKTLVSMQALTTQRDPAYFPDPDTFDPSRWLTPDGAIYPGTPEMQEMMLVFGGKGPRACPGQYMATMEVKLLLARLMDRFTVKLQSESTHDEMVMTDHFTLIPKGHRCGLVFNEG</sequence>